<dbReference type="InterPro" id="IPR036102">
    <property type="entry name" value="OsmC/Ohrsf"/>
</dbReference>
<name>A0A3S0RDF0_9GAMM</name>
<protein>
    <submittedName>
        <fullName evidence="1">OsmC family peroxiredoxin</fullName>
    </submittedName>
</protein>
<dbReference type="EMBL" id="RYZR01000006">
    <property type="protein sequence ID" value="RUL63104.1"/>
    <property type="molecule type" value="Genomic_DNA"/>
</dbReference>
<dbReference type="SUPFAM" id="SSF82784">
    <property type="entry name" value="OsmC-like"/>
    <property type="match status" value="1"/>
</dbReference>
<evidence type="ECO:0000313" key="2">
    <source>
        <dbReference type="Proteomes" id="UP000267077"/>
    </source>
</evidence>
<dbReference type="AlphaFoldDB" id="A0A3S0RDF0"/>
<dbReference type="PANTHER" id="PTHR35368:SF1">
    <property type="entry name" value="HYDROPEROXIDE REDUCTASE"/>
    <property type="match status" value="1"/>
</dbReference>
<comment type="caution">
    <text evidence="1">The sequence shown here is derived from an EMBL/GenBank/DDBJ whole genome shotgun (WGS) entry which is preliminary data.</text>
</comment>
<proteinExistence type="predicted"/>
<dbReference type="InterPro" id="IPR015946">
    <property type="entry name" value="KH_dom-like_a/b"/>
</dbReference>
<dbReference type="Pfam" id="PF02566">
    <property type="entry name" value="OsmC"/>
    <property type="match status" value="1"/>
</dbReference>
<dbReference type="InterPro" id="IPR052924">
    <property type="entry name" value="OsmC/Ohr_hydroprdx_reductase"/>
</dbReference>
<dbReference type="PANTHER" id="PTHR35368">
    <property type="entry name" value="HYDROPEROXIDE REDUCTASE"/>
    <property type="match status" value="1"/>
</dbReference>
<accession>A0A3S0RDF0</accession>
<dbReference type="InterPro" id="IPR003718">
    <property type="entry name" value="OsmC/Ohr_fam"/>
</dbReference>
<reference evidence="1 2" key="1">
    <citation type="submission" date="2018-12" db="EMBL/GenBank/DDBJ databases">
        <title>Dyella dinghuensis sp. nov. DHOA06 and Dyella choica sp. nov. 4M-K27, isolated from forest soil.</title>
        <authorList>
            <person name="Qiu L.-H."/>
            <person name="Gao Z.-H."/>
        </authorList>
    </citation>
    <scope>NUCLEOTIDE SEQUENCE [LARGE SCALE GENOMIC DNA]</scope>
    <source>
        <strain evidence="1 2">DHOA06</strain>
    </source>
</reference>
<organism evidence="1 2">
    <name type="scientific">Dyella dinghuensis</name>
    <dbReference type="NCBI Taxonomy" id="1920169"/>
    <lineage>
        <taxon>Bacteria</taxon>
        <taxon>Pseudomonadati</taxon>
        <taxon>Pseudomonadota</taxon>
        <taxon>Gammaproteobacteria</taxon>
        <taxon>Lysobacterales</taxon>
        <taxon>Rhodanobacteraceae</taxon>
        <taxon>Dyella</taxon>
    </lineage>
</organism>
<dbReference type="Gene3D" id="3.30.300.20">
    <property type="match status" value="1"/>
</dbReference>
<dbReference type="OrthoDB" id="9789573at2"/>
<gene>
    <name evidence="1" type="ORF">EKH79_11865</name>
</gene>
<sequence length="170" mass="17889">MTNVRELQAPLRARYETDPSAALVVDRASSAGHDLQDPFHVSVSAQGAASPISVATHRGHGGPHDAATPGDLLCAALCSCHELTVRMVANAMGIEIASLDVRVEGDVDLRGSLGMGSAPVGFQAFRVRTKISLRKGGPSEITRLLRAAEGYCVVGQTLRSGVQIEYAQIE</sequence>
<evidence type="ECO:0000313" key="1">
    <source>
        <dbReference type="EMBL" id="RUL63104.1"/>
    </source>
</evidence>
<dbReference type="RefSeq" id="WP_126674041.1">
    <property type="nucleotide sequence ID" value="NZ_RYZR01000006.1"/>
</dbReference>
<dbReference type="Proteomes" id="UP000267077">
    <property type="component" value="Unassembled WGS sequence"/>
</dbReference>
<keyword evidence="2" id="KW-1185">Reference proteome</keyword>